<dbReference type="PROSITE" id="PS51257">
    <property type="entry name" value="PROKAR_LIPOPROTEIN"/>
    <property type="match status" value="1"/>
</dbReference>
<comment type="caution">
    <text evidence="3">The sequence shown here is derived from an EMBL/GenBank/DDBJ whole genome shotgun (WGS) entry which is preliminary data.</text>
</comment>
<evidence type="ECO:0000313" key="3">
    <source>
        <dbReference type="EMBL" id="MXP00039.1"/>
    </source>
</evidence>
<name>A0A6I4TZI4_9SPHN</name>
<dbReference type="Pfam" id="PF26061">
    <property type="entry name" value="DUF8021"/>
    <property type="match status" value="1"/>
</dbReference>
<feature type="chain" id="PRO_5026085109" description="DUF8021 domain-containing protein" evidence="1">
    <location>
        <begin position="24"/>
        <end position="263"/>
    </location>
</feature>
<keyword evidence="1" id="KW-0732">Signal</keyword>
<feature type="signal peptide" evidence="1">
    <location>
        <begin position="1"/>
        <end position="23"/>
    </location>
</feature>
<evidence type="ECO:0000313" key="4">
    <source>
        <dbReference type="Proteomes" id="UP000469430"/>
    </source>
</evidence>
<evidence type="ECO:0000256" key="1">
    <source>
        <dbReference type="SAM" id="SignalP"/>
    </source>
</evidence>
<dbReference type="InterPro" id="IPR058334">
    <property type="entry name" value="DUF8021"/>
</dbReference>
<gene>
    <name evidence="3" type="ORF">GRI97_13675</name>
</gene>
<sequence>MIRKILCSLGAMAALGLAAPAAAQGCPAKTLDDISTSWTNALATGTPYRMNLGEWVDYKENFKVASLGEFFSKERKVDWQLALKDTQACRVLVETVILDPERPLVFATQMDNGFFGTGPFHNLVTDAGDWQFDAAKTLEHVSKEDWGMIPEGQRNTRAELQAIANAYLDHLKDRSVAVSWAPQCARLDGSVYVEGADCTAGLPENVAAIDRNFIIDETLGAVGVFARLGEDKVPSSQLLRIEDGKIRYVHTLASCATAGCTIK</sequence>
<dbReference type="RefSeq" id="WP_161391709.1">
    <property type="nucleotide sequence ID" value="NZ_JBHSCP010000001.1"/>
</dbReference>
<dbReference type="EMBL" id="WTYJ01000002">
    <property type="protein sequence ID" value="MXP00039.1"/>
    <property type="molecule type" value="Genomic_DNA"/>
</dbReference>
<evidence type="ECO:0000259" key="2">
    <source>
        <dbReference type="Pfam" id="PF26061"/>
    </source>
</evidence>
<reference evidence="3 4" key="1">
    <citation type="submission" date="2019-12" db="EMBL/GenBank/DDBJ databases">
        <title>Genomic-based taxomic classification of the family Erythrobacteraceae.</title>
        <authorList>
            <person name="Xu L."/>
        </authorList>
    </citation>
    <scope>NUCLEOTIDE SEQUENCE [LARGE SCALE GENOMIC DNA]</scope>
    <source>
        <strain evidence="3 4">S36</strain>
    </source>
</reference>
<feature type="domain" description="DUF8021" evidence="2">
    <location>
        <begin position="153"/>
        <end position="252"/>
    </location>
</feature>
<proteinExistence type="predicted"/>
<dbReference type="Proteomes" id="UP000469430">
    <property type="component" value="Unassembled WGS sequence"/>
</dbReference>
<dbReference type="AlphaFoldDB" id="A0A6I4TZI4"/>
<accession>A0A6I4TZI4</accession>
<dbReference type="OrthoDB" id="7401158at2"/>
<protein>
    <recommendedName>
        <fullName evidence="2">DUF8021 domain-containing protein</fullName>
    </recommendedName>
</protein>
<keyword evidence="4" id="KW-1185">Reference proteome</keyword>
<organism evidence="3 4">
    <name type="scientific">Croceibacterium xixiisoli</name>
    <dbReference type="NCBI Taxonomy" id="1476466"/>
    <lineage>
        <taxon>Bacteria</taxon>
        <taxon>Pseudomonadati</taxon>
        <taxon>Pseudomonadota</taxon>
        <taxon>Alphaproteobacteria</taxon>
        <taxon>Sphingomonadales</taxon>
        <taxon>Erythrobacteraceae</taxon>
        <taxon>Croceibacterium</taxon>
    </lineage>
</organism>